<dbReference type="OrthoDB" id="10018864at2759"/>
<dbReference type="Proteomes" id="UP000663844">
    <property type="component" value="Unassembled WGS sequence"/>
</dbReference>
<gene>
    <name evidence="2" type="ORF">JYZ213_LOCUS28966</name>
    <name evidence="5" type="ORF">OKA104_LOCUS12960</name>
    <name evidence="4" type="ORF">OXD698_LOCUS10215</name>
    <name evidence="3" type="ORF">VCS650_LOCUS31668</name>
</gene>
<evidence type="ECO:0000313" key="4">
    <source>
        <dbReference type="EMBL" id="CAF3670511.1"/>
    </source>
</evidence>
<comment type="caution">
    <text evidence="2">The sequence shown here is derived from an EMBL/GenBank/DDBJ whole genome shotgun (WGS) entry which is preliminary data.</text>
</comment>
<name>A0A814Z4L1_9BILA</name>
<proteinExistence type="predicted"/>
<evidence type="ECO:0000313" key="6">
    <source>
        <dbReference type="Proteomes" id="UP000663845"/>
    </source>
</evidence>
<reference evidence="2" key="1">
    <citation type="submission" date="2021-02" db="EMBL/GenBank/DDBJ databases">
        <authorList>
            <person name="Nowell W R."/>
        </authorList>
    </citation>
    <scope>NUCLEOTIDE SEQUENCE</scope>
</reference>
<protein>
    <submittedName>
        <fullName evidence="2">Uncharacterized protein</fullName>
    </submittedName>
</protein>
<dbReference type="Proteomes" id="UP000663845">
    <property type="component" value="Unassembled WGS sequence"/>
</dbReference>
<dbReference type="EMBL" id="CAJNOG010000432">
    <property type="protein sequence ID" value="CAF1238994.1"/>
    <property type="molecule type" value="Genomic_DNA"/>
</dbReference>
<evidence type="ECO:0000313" key="3">
    <source>
        <dbReference type="EMBL" id="CAF1312379.1"/>
    </source>
</evidence>
<evidence type="ECO:0000313" key="5">
    <source>
        <dbReference type="EMBL" id="CAF3707793.1"/>
    </source>
</evidence>
<feature type="signal peptide" evidence="1">
    <location>
        <begin position="1"/>
        <end position="26"/>
    </location>
</feature>
<evidence type="ECO:0000313" key="2">
    <source>
        <dbReference type="EMBL" id="CAF1238994.1"/>
    </source>
</evidence>
<keyword evidence="1" id="KW-0732">Signal</keyword>
<dbReference type="EMBL" id="CAJOAY010000639">
    <property type="protein sequence ID" value="CAF3707793.1"/>
    <property type="molecule type" value="Genomic_DNA"/>
</dbReference>
<dbReference type="EMBL" id="CAJNON010000549">
    <property type="protein sequence ID" value="CAF1312379.1"/>
    <property type="molecule type" value="Genomic_DNA"/>
</dbReference>
<evidence type="ECO:0000256" key="1">
    <source>
        <dbReference type="SAM" id="SignalP"/>
    </source>
</evidence>
<dbReference type="EMBL" id="CAJOAZ010000537">
    <property type="protein sequence ID" value="CAF3670511.1"/>
    <property type="molecule type" value="Genomic_DNA"/>
</dbReference>
<feature type="chain" id="PRO_5036226693" evidence="1">
    <location>
        <begin position="27"/>
        <end position="89"/>
    </location>
</feature>
<accession>A0A814Z4L1</accession>
<dbReference type="AlphaFoldDB" id="A0A814Z4L1"/>
<sequence length="89" mass="10354">MHSPSLFVLCTIAIFLFMVSSSTVVAEEHHIAPARKLTNAGWLGAPHFQQLSKRGRMVFRDAPQHYDHELTKNDVEYNEDFLTKRNWRL</sequence>
<dbReference type="Proteomes" id="UP000663891">
    <property type="component" value="Unassembled WGS sequence"/>
</dbReference>
<dbReference type="Proteomes" id="UP000663881">
    <property type="component" value="Unassembled WGS sequence"/>
</dbReference>
<organism evidence="2 6">
    <name type="scientific">Adineta steineri</name>
    <dbReference type="NCBI Taxonomy" id="433720"/>
    <lineage>
        <taxon>Eukaryota</taxon>
        <taxon>Metazoa</taxon>
        <taxon>Spiralia</taxon>
        <taxon>Gnathifera</taxon>
        <taxon>Rotifera</taxon>
        <taxon>Eurotatoria</taxon>
        <taxon>Bdelloidea</taxon>
        <taxon>Adinetida</taxon>
        <taxon>Adinetidae</taxon>
        <taxon>Adineta</taxon>
    </lineage>
</organism>